<dbReference type="EMBL" id="MCGO01000044">
    <property type="protein sequence ID" value="ORY38364.1"/>
    <property type="molecule type" value="Genomic_DNA"/>
</dbReference>
<dbReference type="InterPro" id="IPR015943">
    <property type="entry name" value="WD40/YVTN_repeat-like_dom_sf"/>
</dbReference>
<organism evidence="1 2">
    <name type="scientific">Rhizoclosmatium globosum</name>
    <dbReference type="NCBI Taxonomy" id="329046"/>
    <lineage>
        <taxon>Eukaryota</taxon>
        <taxon>Fungi</taxon>
        <taxon>Fungi incertae sedis</taxon>
        <taxon>Chytridiomycota</taxon>
        <taxon>Chytridiomycota incertae sedis</taxon>
        <taxon>Chytridiomycetes</taxon>
        <taxon>Chytridiales</taxon>
        <taxon>Chytriomycetaceae</taxon>
        <taxon>Rhizoclosmatium</taxon>
    </lineage>
</organism>
<dbReference type="InterPro" id="IPR036322">
    <property type="entry name" value="WD40_repeat_dom_sf"/>
</dbReference>
<dbReference type="Proteomes" id="UP000193642">
    <property type="component" value="Unassembled WGS sequence"/>
</dbReference>
<sequence length="409" mass="43776">MQKRWGTEAHYHITTPGTDEFYFSAGQWSPDGTCLLTLDSSRTVRLFNTPASLFDAAADPGPRDAALVLTRADPIYAAAWPPGMRSADPESCVFALATRDHPLLLIDAYTGLVRGKYTALADGDMTTAPHSLAFSPDGTTLYGGMENKIAVFDINIQGNNPLSYLNTTPTRKSMYGQKGLLSHLSTSPFHPTLLLASSYSKSFAVYDTTCGESVALISGIPGTGVTQAEFSAADASLILVASRRSNVIQAYDARNLADGAPLFELPRPGNTNQRIAFSQSPDGKLLVTGDSNGNVLVYDLVEASRSSASSKGNDGNMTDIGDTTTNTVLINATKISDEAVASAVVHPYYYPDSESGKTTYWMAAVTGERRQLSIPGSNYQDSDSDMETDHVETRGTGVSAEINMFQITK</sequence>
<dbReference type="Pfam" id="PF00400">
    <property type="entry name" value="WD40"/>
    <property type="match status" value="1"/>
</dbReference>
<accession>A0A1Y2BUL5</accession>
<dbReference type="SUPFAM" id="SSF50978">
    <property type="entry name" value="WD40 repeat-like"/>
    <property type="match status" value="1"/>
</dbReference>
<dbReference type="PANTHER" id="PTHR13211:SF0">
    <property type="entry name" value="TELOMERASE CAJAL BODY PROTEIN 1"/>
    <property type="match status" value="1"/>
</dbReference>
<gene>
    <name evidence="1" type="ORF">BCR33DRAFT_700550</name>
</gene>
<dbReference type="InterPro" id="IPR001680">
    <property type="entry name" value="WD40_rpt"/>
</dbReference>
<protein>
    <submittedName>
        <fullName evidence="1">WD40 repeat-like protein</fullName>
    </submittedName>
</protein>
<evidence type="ECO:0000313" key="2">
    <source>
        <dbReference type="Proteomes" id="UP000193642"/>
    </source>
</evidence>
<dbReference type="STRING" id="329046.A0A1Y2BUL5"/>
<dbReference type="AlphaFoldDB" id="A0A1Y2BUL5"/>
<dbReference type="PANTHER" id="PTHR13211">
    <property type="entry name" value="TELOMERASE CAJAL BODY PROTEIN 1"/>
    <property type="match status" value="1"/>
</dbReference>
<reference evidence="1 2" key="1">
    <citation type="submission" date="2016-07" db="EMBL/GenBank/DDBJ databases">
        <title>Pervasive Adenine N6-methylation of Active Genes in Fungi.</title>
        <authorList>
            <consortium name="DOE Joint Genome Institute"/>
            <person name="Mondo S.J."/>
            <person name="Dannebaum R.O."/>
            <person name="Kuo R.C."/>
            <person name="Labutti K."/>
            <person name="Haridas S."/>
            <person name="Kuo A."/>
            <person name="Salamov A."/>
            <person name="Ahrendt S.R."/>
            <person name="Lipzen A."/>
            <person name="Sullivan W."/>
            <person name="Andreopoulos W.B."/>
            <person name="Clum A."/>
            <person name="Lindquist E."/>
            <person name="Daum C."/>
            <person name="Ramamoorthy G.K."/>
            <person name="Gryganskyi A."/>
            <person name="Culley D."/>
            <person name="Magnuson J.K."/>
            <person name="James T.Y."/>
            <person name="O'Malley M.A."/>
            <person name="Stajich J.E."/>
            <person name="Spatafora J.W."/>
            <person name="Visel A."/>
            <person name="Grigoriev I.V."/>
        </authorList>
    </citation>
    <scope>NUCLEOTIDE SEQUENCE [LARGE SCALE GENOMIC DNA]</scope>
    <source>
        <strain evidence="1 2">JEL800</strain>
    </source>
</reference>
<name>A0A1Y2BUL5_9FUNG</name>
<dbReference type="SMART" id="SM00320">
    <property type="entry name" value="WD40"/>
    <property type="match status" value="4"/>
</dbReference>
<evidence type="ECO:0000313" key="1">
    <source>
        <dbReference type="EMBL" id="ORY38364.1"/>
    </source>
</evidence>
<dbReference type="Gene3D" id="2.130.10.10">
    <property type="entry name" value="YVTN repeat-like/Quinoprotein amine dehydrogenase"/>
    <property type="match status" value="1"/>
</dbReference>
<keyword evidence="2" id="KW-1185">Reference proteome</keyword>
<comment type="caution">
    <text evidence="1">The sequence shown here is derived from an EMBL/GenBank/DDBJ whole genome shotgun (WGS) entry which is preliminary data.</text>
</comment>
<dbReference type="OrthoDB" id="239865at2759"/>
<proteinExistence type="predicted"/>
<dbReference type="InterPro" id="IPR051150">
    <property type="entry name" value="SWT21/TCAB1_mRNA_Telomere"/>
</dbReference>